<dbReference type="EMBL" id="NQVE01000005">
    <property type="protein sequence ID" value="RAL54841.1"/>
    <property type="molecule type" value="Genomic_DNA"/>
</dbReference>
<name>A0A328EEN4_9ASTE</name>
<proteinExistence type="predicted"/>
<evidence type="ECO:0000256" key="1">
    <source>
        <dbReference type="SAM" id="MobiDB-lite"/>
    </source>
</evidence>
<protein>
    <submittedName>
        <fullName evidence="2">Uncharacterized protein</fullName>
    </submittedName>
</protein>
<sequence length="106" mass="11343">MWAPRNANTYKTLAYTERKHKYTRTAGAGEQPPGEAAPPIRVAAGNAGSTAGGGGKKVSIFLGHPLPLRTPYGPHRSSGPANPMAPTWRVDSEISQRSELYSDPTR</sequence>
<dbReference type="Proteomes" id="UP000249390">
    <property type="component" value="Unassembled WGS sequence"/>
</dbReference>
<evidence type="ECO:0000313" key="2">
    <source>
        <dbReference type="EMBL" id="RAL54841.1"/>
    </source>
</evidence>
<reference evidence="2 3" key="1">
    <citation type="submission" date="2018-06" db="EMBL/GenBank/DDBJ databases">
        <title>The Genome of Cuscuta australis (Dodder) Provides Insight into the Evolution of Plant Parasitism.</title>
        <authorList>
            <person name="Liu H."/>
        </authorList>
    </citation>
    <scope>NUCLEOTIDE SEQUENCE [LARGE SCALE GENOMIC DNA]</scope>
    <source>
        <strain evidence="3">cv. Yunnan</strain>
        <tissue evidence="2">Vines</tissue>
    </source>
</reference>
<dbReference type="AlphaFoldDB" id="A0A328EEN4"/>
<gene>
    <name evidence="2" type="ORF">DM860_013537</name>
</gene>
<keyword evidence="3" id="KW-1185">Reference proteome</keyword>
<evidence type="ECO:0000313" key="3">
    <source>
        <dbReference type="Proteomes" id="UP000249390"/>
    </source>
</evidence>
<organism evidence="2 3">
    <name type="scientific">Cuscuta australis</name>
    <dbReference type="NCBI Taxonomy" id="267555"/>
    <lineage>
        <taxon>Eukaryota</taxon>
        <taxon>Viridiplantae</taxon>
        <taxon>Streptophyta</taxon>
        <taxon>Embryophyta</taxon>
        <taxon>Tracheophyta</taxon>
        <taxon>Spermatophyta</taxon>
        <taxon>Magnoliopsida</taxon>
        <taxon>eudicotyledons</taxon>
        <taxon>Gunneridae</taxon>
        <taxon>Pentapetalae</taxon>
        <taxon>asterids</taxon>
        <taxon>lamiids</taxon>
        <taxon>Solanales</taxon>
        <taxon>Convolvulaceae</taxon>
        <taxon>Cuscuteae</taxon>
        <taxon>Cuscuta</taxon>
        <taxon>Cuscuta subgen. Grammica</taxon>
        <taxon>Cuscuta sect. Cleistogrammica</taxon>
    </lineage>
</organism>
<comment type="caution">
    <text evidence="2">The sequence shown here is derived from an EMBL/GenBank/DDBJ whole genome shotgun (WGS) entry which is preliminary data.</text>
</comment>
<accession>A0A328EEN4</accession>
<feature type="compositionally biased region" description="Low complexity" evidence="1">
    <location>
        <begin position="26"/>
        <end position="49"/>
    </location>
</feature>
<feature type="region of interest" description="Disordered" evidence="1">
    <location>
        <begin position="21"/>
        <end position="106"/>
    </location>
</feature>